<reference evidence="3 4" key="1">
    <citation type="submission" date="2019-10" db="EMBL/GenBank/DDBJ databases">
        <title>Poseidonibacter ostreae sp. nov., isolated from the gut of the Ostrea denselamellosa.</title>
        <authorList>
            <person name="Choi A."/>
        </authorList>
    </citation>
    <scope>NUCLEOTIDE SEQUENCE [LARGE SCALE GENOMIC DNA]</scope>
    <source>
        <strain evidence="1 4">SJOD-M-33</strain>
        <strain evidence="2 3">SJOD-M-5</strain>
    </source>
</reference>
<dbReference type="Proteomes" id="UP000461010">
    <property type="component" value="Unassembled WGS sequence"/>
</dbReference>
<proteinExistence type="predicted"/>
<gene>
    <name evidence="2" type="ORF">GBG18_01130</name>
    <name evidence="1" type="ORF">GBG19_01420</name>
</gene>
<evidence type="ECO:0000313" key="1">
    <source>
        <dbReference type="EMBL" id="KAB7891052.1"/>
    </source>
</evidence>
<dbReference type="EMBL" id="WFKK01000002">
    <property type="protein sequence ID" value="KAB7891052.1"/>
    <property type="molecule type" value="Genomic_DNA"/>
</dbReference>
<keyword evidence="3" id="KW-1185">Reference proteome</keyword>
<evidence type="ECO:0000313" key="3">
    <source>
        <dbReference type="Proteomes" id="UP000461010"/>
    </source>
</evidence>
<sequence length="214" mass="25614">MFNASELLENPNNPKFNLKESEIYSFKEANELIKINKYSYSLFAIWNGIVINLQRRIENFGIANLFTIIDDKNNFNEKATNLKERWLNVNEYKIIDYAKNLNIINNTTHDIITTLYWMKSDNNEEDSQKLDKYEIYAIAYLLEKNLILKEFKKDLRVNKINTENNFKRREIDRYNDLNLVPQTHQEMLLRSSIEAFKKDSKEEDNLPSFIDKYC</sequence>
<dbReference type="EMBL" id="WFKJ01000002">
    <property type="protein sequence ID" value="KAB7892776.1"/>
    <property type="molecule type" value="Genomic_DNA"/>
</dbReference>
<dbReference type="AlphaFoldDB" id="A0A6L4WWC6"/>
<protein>
    <submittedName>
        <fullName evidence="1">Uncharacterized protein</fullName>
    </submittedName>
</protein>
<dbReference type="RefSeq" id="WP_152187597.1">
    <property type="nucleotide sequence ID" value="NZ_WFKI01000002.1"/>
</dbReference>
<name>A0A6L4WWC6_9BACT</name>
<evidence type="ECO:0000313" key="2">
    <source>
        <dbReference type="EMBL" id="KAB7892776.1"/>
    </source>
</evidence>
<accession>A0A6L4WWC6</accession>
<evidence type="ECO:0000313" key="4">
    <source>
        <dbReference type="Proteomes" id="UP000472839"/>
    </source>
</evidence>
<organism evidence="1 4">
    <name type="scientific">Poseidonibacter ostreae</name>
    <dbReference type="NCBI Taxonomy" id="2654171"/>
    <lineage>
        <taxon>Bacteria</taxon>
        <taxon>Pseudomonadati</taxon>
        <taxon>Campylobacterota</taxon>
        <taxon>Epsilonproteobacteria</taxon>
        <taxon>Campylobacterales</taxon>
        <taxon>Arcobacteraceae</taxon>
        <taxon>Poseidonibacter</taxon>
    </lineage>
</organism>
<dbReference type="Proteomes" id="UP000472839">
    <property type="component" value="Unassembled WGS sequence"/>
</dbReference>
<comment type="caution">
    <text evidence="1">The sequence shown here is derived from an EMBL/GenBank/DDBJ whole genome shotgun (WGS) entry which is preliminary data.</text>
</comment>